<name>A0A895YGT3_9ACTN</name>
<dbReference type="InterPro" id="IPR003817">
    <property type="entry name" value="PS_Dcarbxylase"/>
</dbReference>
<evidence type="ECO:0000256" key="1">
    <source>
        <dbReference type="ARBA" id="ARBA00022475"/>
    </source>
</evidence>
<dbReference type="GO" id="GO:0004609">
    <property type="term" value="F:phosphatidylserine decarboxylase activity"/>
    <property type="evidence" value="ECO:0007669"/>
    <property type="project" value="InterPro"/>
</dbReference>
<dbReference type="Proteomes" id="UP000662857">
    <property type="component" value="Chromosome"/>
</dbReference>
<dbReference type="Pfam" id="PF02666">
    <property type="entry name" value="PS_Dcarbxylase"/>
    <property type="match status" value="1"/>
</dbReference>
<keyword evidence="10" id="KW-0670">Pyruvate</keyword>
<keyword evidence="8" id="KW-0456">Lyase</keyword>
<evidence type="ECO:0000256" key="7">
    <source>
        <dbReference type="ARBA" id="ARBA00023209"/>
    </source>
</evidence>
<dbReference type="PANTHER" id="PTHR35809">
    <property type="entry name" value="ARCHAETIDYLSERINE DECARBOXYLASE PROENZYME-RELATED"/>
    <property type="match status" value="1"/>
</dbReference>
<keyword evidence="9" id="KW-1208">Phospholipid metabolism</keyword>
<dbReference type="AlphaFoldDB" id="A0A895YGT3"/>
<keyword evidence="2" id="KW-0444">Lipid biosynthesis</keyword>
<evidence type="ECO:0000313" key="12">
    <source>
        <dbReference type="EMBL" id="QSB17104.1"/>
    </source>
</evidence>
<evidence type="ECO:0000256" key="11">
    <source>
        <dbReference type="SAM" id="MobiDB-lite"/>
    </source>
</evidence>
<keyword evidence="3" id="KW-0210">Decarboxylase</keyword>
<evidence type="ECO:0000256" key="3">
    <source>
        <dbReference type="ARBA" id="ARBA00022793"/>
    </source>
</evidence>
<sequence>MLGGMNESALGQPDPPDRPGLLGALRAATIGARAARALVHELARRPGPKTALLVGVGPDSPVLTAAIDALLPEDSLAVVATDPPAMRTHIAAQGSWVRDRVQVLAATTAADPADVVVIAEPLTGEADAARETLTELAKLVTAGGVLTAATVALPGLAVGAAAELDRHAALYGVGSDLVLWNAPPVRIHRLRWAAADPGAAERLTATDRPSSVPLTRELHIDSNGVAAAGITLGLAALAKLARPRSRLWLLPAAATLPIAAFFRDPQRDLPDDDGSLVIAASDGKVLSVEHVSDDRFSPDGATVDYLRIAVFLSVLDVHVNRAPVAGQVVDYQLEDGGYAPAMNAEAEHNVAAYTVLDTGPRGRVVVAQRTGLLARRIVQRAPVGAQLARGERFGLIRFGSRTDVYLPAEGVEPLVAPDDRVLGGTTPIARFRR</sequence>
<dbReference type="KEGG" id="nhy:JQS43_04445"/>
<evidence type="ECO:0000256" key="6">
    <source>
        <dbReference type="ARBA" id="ARBA00023145"/>
    </source>
</evidence>
<evidence type="ECO:0000256" key="8">
    <source>
        <dbReference type="ARBA" id="ARBA00023239"/>
    </source>
</evidence>
<evidence type="ECO:0000256" key="10">
    <source>
        <dbReference type="ARBA" id="ARBA00023317"/>
    </source>
</evidence>
<proteinExistence type="predicted"/>
<keyword evidence="1" id="KW-1003">Cell membrane</keyword>
<protein>
    <submittedName>
        <fullName evidence="12">Phosphatidylserine decarboxylase</fullName>
    </submittedName>
</protein>
<feature type="region of interest" description="Disordered" evidence="11">
    <location>
        <begin position="1"/>
        <end position="20"/>
    </location>
</feature>
<organism evidence="12 13">
    <name type="scientific">Natronosporangium hydrolyticum</name>
    <dbReference type="NCBI Taxonomy" id="2811111"/>
    <lineage>
        <taxon>Bacteria</taxon>
        <taxon>Bacillati</taxon>
        <taxon>Actinomycetota</taxon>
        <taxon>Actinomycetes</taxon>
        <taxon>Micromonosporales</taxon>
        <taxon>Micromonosporaceae</taxon>
        <taxon>Natronosporangium</taxon>
    </lineage>
</organism>
<keyword evidence="7" id="KW-0594">Phospholipid biosynthesis</keyword>
<reference evidence="12" key="1">
    <citation type="submission" date="2021-02" db="EMBL/GenBank/DDBJ databases">
        <title>Natrosporangium hydrolyticum gen. nov., sp. nov, a haloalkaliphilic actinobacterium from a soda solonchak soil.</title>
        <authorList>
            <person name="Sorokin D.Y."/>
            <person name="Khijniak T.V."/>
            <person name="Zakharycheva A.P."/>
            <person name="Boueva O.V."/>
            <person name="Ariskina E.V."/>
            <person name="Hahnke R.L."/>
            <person name="Bunk B."/>
            <person name="Sproer C."/>
            <person name="Schumann P."/>
            <person name="Evtushenko L.I."/>
            <person name="Kublanov I.V."/>
        </authorList>
    </citation>
    <scope>NUCLEOTIDE SEQUENCE</scope>
    <source>
        <strain evidence="12">DSM 106523</strain>
    </source>
</reference>
<dbReference type="GO" id="GO:0008654">
    <property type="term" value="P:phospholipid biosynthetic process"/>
    <property type="evidence" value="ECO:0007669"/>
    <property type="project" value="UniProtKB-KW"/>
</dbReference>
<evidence type="ECO:0000256" key="2">
    <source>
        <dbReference type="ARBA" id="ARBA00022516"/>
    </source>
</evidence>
<keyword evidence="5" id="KW-0472">Membrane</keyword>
<keyword evidence="13" id="KW-1185">Reference proteome</keyword>
<evidence type="ECO:0000256" key="5">
    <source>
        <dbReference type="ARBA" id="ARBA00023136"/>
    </source>
</evidence>
<gene>
    <name evidence="12" type="ORF">JQS43_04445</name>
</gene>
<keyword evidence="6" id="KW-0865">Zymogen</keyword>
<dbReference type="PANTHER" id="PTHR35809:SF1">
    <property type="entry name" value="ARCHAETIDYLSERINE DECARBOXYLASE PROENZYME-RELATED"/>
    <property type="match status" value="1"/>
</dbReference>
<evidence type="ECO:0000256" key="9">
    <source>
        <dbReference type="ARBA" id="ARBA00023264"/>
    </source>
</evidence>
<accession>A0A895YGT3</accession>
<evidence type="ECO:0000313" key="13">
    <source>
        <dbReference type="Proteomes" id="UP000662857"/>
    </source>
</evidence>
<dbReference type="InterPro" id="IPR033175">
    <property type="entry name" value="PSD-A"/>
</dbReference>
<evidence type="ECO:0000256" key="4">
    <source>
        <dbReference type="ARBA" id="ARBA00023098"/>
    </source>
</evidence>
<keyword evidence="4" id="KW-0443">Lipid metabolism</keyword>
<dbReference type="EMBL" id="CP070499">
    <property type="protein sequence ID" value="QSB17104.1"/>
    <property type="molecule type" value="Genomic_DNA"/>
</dbReference>